<proteinExistence type="predicted"/>
<reference evidence="1 2" key="1">
    <citation type="submission" date="2019-03" db="EMBL/GenBank/DDBJ databases">
        <title>Genomic Encyclopedia of Type Strains, Phase IV (KMG-IV): sequencing the most valuable type-strain genomes for metagenomic binning, comparative biology and taxonomic classification.</title>
        <authorList>
            <person name="Goeker M."/>
        </authorList>
    </citation>
    <scope>NUCLEOTIDE SEQUENCE [LARGE SCALE GENOMIC DNA]</scope>
    <source>
        <strain evidence="1 2">DSM 18555</strain>
    </source>
</reference>
<evidence type="ECO:0000313" key="2">
    <source>
        <dbReference type="Proteomes" id="UP000294737"/>
    </source>
</evidence>
<accession>A0A4R6GGG0</accession>
<keyword evidence="2" id="KW-1185">Reference proteome</keyword>
<dbReference type="EMBL" id="SNWF01000004">
    <property type="protein sequence ID" value="TDN93972.1"/>
    <property type="molecule type" value="Genomic_DNA"/>
</dbReference>
<name>A0A4R6GGG0_9BURK</name>
<evidence type="ECO:0008006" key="3">
    <source>
        <dbReference type="Google" id="ProtNLM"/>
    </source>
</evidence>
<dbReference type="SUPFAM" id="SSF74653">
    <property type="entry name" value="TolA/TonB C-terminal domain"/>
    <property type="match status" value="1"/>
</dbReference>
<organism evidence="1 2">
    <name type="scientific">Herminiimonas fonticola</name>
    <dbReference type="NCBI Taxonomy" id="303380"/>
    <lineage>
        <taxon>Bacteria</taxon>
        <taxon>Pseudomonadati</taxon>
        <taxon>Pseudomonadota</taxon>
        <taxon>Betaproteobacteria</taxon>
        <taxon>Burkholderiales</taxon>
        <taxon>Oxalobacteraceae</taxon>
        <taxon>Herminiimonas</taxon>
    </lineage>
</organism>
<evidence type="ECO:0000313" key="1">
    <source>
        <dbReference type="EMBL" id="TDN93972.1"/>
    </source>
</evidence>
<sequence length="199" mass="21420">MLAFGLSLAVHVGLIIAICIGGIAQPGHVGLPDLEPASLQVVMVELGRDGGTFSGTNHVRETARKLVHMADPMFVDAEKIPREAGSGSSILPALLPTPPYYFSAKELTQRPLVARDVPADLMLVVPDVPAQAATLQILINEYGEIDRVIVEDSLLPETAQKTVVDAFVKTRFHPGEINGVPVKSQLRIEIMLEEIDGEK</sequence>
<dbReference type="Proteomes" id="UP000294737">
    <property type="component" value="Unassembled WGS sequence"/>
</dbReference>
<gene>
    <name evidence="1" type="ORF">EV677_0512</name>
</gene>
<dbReference type="AlphaFoldDB" id="A0A4R6GGG0"/>
<comment type="caution">
    <text evidence="1">The sequence shown here is derived from an EMBL/GenBank/DDBJ whole genome shotgun (WGS) entry which is preliminary data.</text>
</comment>
<protein>
    <recommendedName>
        <fullName evidence="3">TonB C-terminal domain-containing protein</fullName>
    </recommendedName>
</protein>
<dbReference type="Gene3D" id="3.30.1150.10">
    <property type="match status" value="1"/>
</dbReference>